<keyword evidence="2" id="KW-1185">Reference proteome</keyword>
<dbReference type="EnsemblPlants" id="evm.model.03.1588">
    <property type="protein sequence ID" value="cds.evm.model.03.1588"/>
    <property type="gene ID" value="evm.TU.03.1588"/>
</dbReference>
<dbReference type="Gramene" id="evm.model.03.1588">
    <property type="protein sequence ID" value="cds.evm.model.03.1588"/>
    <property type="gene ID" value="evm.TU.03.1588"/>
</dbReference>
<accession>A0A803P5V8</accession>
<dbReference type="Proteomes" id="UP000596661">
    <property type="component" value="Chromosome 3"/>
</dbReference>
<protein>
    <submittedName>
        <fullName evidence="1">Uncharacterized protein</fullName>
    </submittedName>
</protein>
<reference evidence="1" key="1">
    <citation type="submission" date="2018-11" db="EMBL/GenBank/DDBJ databases">
        <authorList>
            <person name="Grassa J C."/>
        </authorList>
    </citation>
    <scope>NUCLEOTIDE SEQUENCE [LARGE SCALE GENOMIC DNA]</scope>
</reference>
<organism evidence="1 2">
    <name type="scientific">Cannabis sativa</name>
    <name type="common">Hemp</name>
    <name type="synonym">Marijuana</name>
    <dbReference type="NCBI Taxonomy" id="3483"/>
    <lineage>
        <taxon>Eukaryota</taxon>
        <taxon>Viridiplantae</taxon>
        <taxon>Streptophyta</taxon>
        <taxon>Embryophyta</taxon>
        <taxon>Tracheophyta</taxon>
        <taxon>Spermatophyta</taxon>
        <taxon>Magnoliopsida</taxon>
        <taxon>eudicotyledons</taxon>
        <taxon>Gunneridae</taxon>
        <taxon>Pentapetalae</taxon>
        <taxon>rosids</taxon>
        <taxon>fabids</taxon>
        <taxon>Rosales</taxon>
        <taxon>Cannabaceae</taxon>
        <taxon>Cannabis</taxon>
    </lineage>
</organism>
<dbReference type="PANTHER" id="PTHR33223">
    <property type="entry name" value="CCHC-TYPE DOMAIN-CONTAINING PROTEIN"/>
    <property type="match status" value="1"/>
</dbReference>
<name>A0A803P5V8_CANSA</name>
<proteinExistence type="predicted"/>
<sequence>MNATLLCPIANSGLAHKLVDVEALIQRILEMPAPIKKIAASCYADSPFVDEIALVEMPKMFSFHNMKLFDRTSDPDDHIAQYQQRMFTVFIPRDMREACMSKEFISSLIAPALQWYNNLSNNSILTFAQLTNAFVEQLPVARNQRRNHKTFTSSSNDTVRH</sequence>
<dbReference type="EMBL" id="UZAU01000322">
    <property type="status" value="NOT_ANNOTATED_CDS"/>
    <property type="molecule type" value="Genomic_DNA"/>
</dbReference>
<dbReference type="OMA" id="HEATTCK"/>
<evidence type="ECO:0000313" key="1">
    <source>
        <dbReference type="EnsemblPlants" id="cds.evm.model.03.1588"/>
    </source>
</evidence>
<dbReference type="AlphaFoldDB" id="A0A803P5V8"/>
<reference evidence="1" key="2">
    <citation type="submission" date="2021-03" db="UniProtKB">
        <authorList>
            <consortium name="EnsemblPlants"/>
        </authorList>
    </citation>
    <scope>IDENTIFICATION</scope>
</reference>
<dbReference type="PANTHER" id="PTHR33223:SF9">
    <property type="entry name" value="RETROTRANSPOSON GAG DOMAIN-CONTAINING PROTEIN"/>
    <property type="match status" value="1"/>
</dbReference>
<evidence type="ECO:0000313" key="2">
    <source>
        <dbReference type="Proteomes" id="UP000596661"/>
    </source>
</evidence>